<evidence type="ECO:0000313" key="2">
    <source>
        <dbReference type="Proteomes" id="UP000471501"/>
    </source>
</evidence>
<dbReference type="EMBL" id="WSTB01000005">
    <property type="protein sequence ID" value="MWB94796.1"/>
    <property type="molecule type" value="Genomic_DNA"/>
</dbReference>
<keyword evidence="2" id="KW-1185">Reference proteome</keyword>
<dbReference type="RefSeq" id="WP_160374767.1">
    <property type="nucleotide sequence ID" value="NZ_WSTB01000005.1"/>
</dbReference>
<reference evidence="1 2" key="1">
    <citation type="submission" date="2019-12" db="EMBL/GenBank/DDBJ databases">
        <authorList>
            <person name="Kim Y.S."/>
        </authorList>
    </citation>
    <scope>NUCLEOTIDE SEQUENCE [LARGE SCALE GENOMIC DNA]</scope>
    <source>
        <strain evidence="1 2">GA093</strain>
    </source>
</reference>
<evidence type="ECO:0008006" key="3">
    <source>
        <dbReference type="Google" id="ProtNLM"/>
    </source>
</evidence>
<dbReference type="Proteomes" id="UP000471501">
    <property type="component" value="Unassembled WGS sequence"/>
</dbReference>
<accession>A0A6I4NJX2</accession>
<organism evidence="1 2">
    <name type="scientific">Flavobacterium hydrocarbonoxydans</name>
    <dbReference type="NCBI Taxonomy" id="2683249"/>
    <lineage>
        <taxon>Bacteria</taxon>
        <taxon>Pseudomonadati</taxon>
        <taxon>Bacteroidota</taxon>
        <taxon>Flavobacteriia</taxon>
        <taxon>Flavobacteriales</taxon>
        <taxon>Flavobacteriaceae</taxon>
        <taxon>Flavobacterium</taxon>
    </lineage>
</organism>
<name>A0A6I4NJX2_9FLAO</name>
<evidence type="ECO:0000313" key="1">
    <source>
        <dbReference type="EMBL" id="MWB94796.1"/>
    </source>
</evidence>
<proteinExistence type="predicted"/>
<comment type="caution">
    <text evidence="1">The sequence shown here is derived from an EMBL/GenBank/DDBJ whole genome shotgun (WGS) entry which is preliminary data.</text>
</comment>
<gene>
    <name evidence="1" type="ORF">GON26_10500</name>
</gene>
<dbReference type="AlphaFoldDB" id="A0A6I4NJX2"/>
<protein>
    <recommendedName>
        <fullName evidence="3">Addiction module component</fullName>
    </recommendedName>
</protein>
<sequence>MEAIRLEFKSEIKEKILALLSSFSSDDLKIEFEDPDFEENKKKLDLAFAKIKNGTAKFYTLEEVDELLEKTISKYEN</sequence>